<dbReference type="Pfam" id="PF02318">
    <property type="entry name" value="FYVE_2"/>
    <property type="match status" value="1"/>
</dbReference>
<dbReference type="AlphaFoldDB" id="B3RY47"/>
<dbReference type="PhylomeDB" id="B3RY47"/>
<dbReference type="CDD" id="cd15747">
    <property type="entry name" value="FYVE_Slp3_4_5"/>
    <property type="match status" value="1"/>
</dbReference>
<dbReference type="InterPro" id="IPR041282">
    <property type="entry name" value="FYVE_2"/>
</dbReference>
<organism evidence="2 3">
    <name type="scientific">Trichoplax adhaerens</name>
    <name type="common">Trichoplax reptans</name>
    <dbReference type="NCBI Taxonomy" id="10228"/>
    <lineage>
        <taxon>Eukaryota</taxon>
        <taxon>Metazoa</taxon>
        <taxon>Placozoa</taxon>
        <taxon>Uniplacotomia</taxon>
        <taxon>Trichoplacea</taxon>
        <taxon>Trichoplacidae</taxon>
        <taxon>Trichoplax</taxon>
    </lineage>
</organism>
<dbReference type="CTD" id="6754078"/>
<dbReference type="Gene3D" id="3.30.40.10">
    <property type="entry name" value="Zinc/RING finger domain, C3HC4 (zinc finger)"/>
    <property type="match status" value="1"/>
</dbReference>
<proteinExistence type="predicted"/>
<dbReference type="HOGENOM" id="CLU_119586_2_0_1"/>
<dbReference type="Proteomes" id="UP000009022">
    <property type="component" value="Unassembled WGS sequence"/>
</dbReference>
<dbReference type="OrthoDB" id="10072397at2759"/>
<accession>B3RY47</accession>
<dbReference type="GO" id="GO:0006886">
    <property type="term" value="P:intracellular protein transport"/>
    <property type="evidence" value="ECO:0007669"/>
    <property type="project" value="InterPro"/>
</dbReference>
<dbReference type="eggNOG" id="KOG1028">
    <property type="taxonomic scope" value="Eukaryota"/>
</dbReference>
<evidence type="ECO:0000259" key="1">
    <source>
        <dbReference type="PROSITE" id="PS50916"/>
    </source>
</evidence>
<keyword evidence="3" id="KW-1185">Reference proteome</keyword>
<dbReference type="PROSITE" id="PS50916">
    <property type="entry name" value="RABBD"/>
    <property type="match status" value="1"/>
</dbReference>
<protein>
    <recommendedName>
        <fullName evidence="1">RabBD domain-containing protein</fullName>
    </recommendedName>
</protein>
<feature type="domain" description="RabBD" evidence="1">
    <location>
        <begin position="3"/>
        <end position="76"/>
    </location>
</feature>
<dbReference type="GeneID" id="6754078"/>
<evidence type="ECO:0000313" key="3">
    <source>
        <dbReference type="Proteomes" id="UP000009022"/>
    </source>
</evidence>
<dbReference type="InterPro" id="IPR011011">
    <property type="entry name" value="Znf_FYVE_PHD"/>
</dbReference>
<dbReference type="SUPFAM" id="SSF57903">
    <property type="entry name" value="FYVE/PHD zinc finger"/>
    <property type="match status" value="1"/>
</dbReference>
<dbReference type="STRING" id="10228.B3RY47"/>
<dbReference type="GO" id="GO:0031267">
    <property type="term" value="F:small GTPase binding"/>
    <property type="evidence" value="ECO:0007669"/>
    <property type="project" value="InterPro"/>
</dbReference>
<reference evidence="2 3" key="1">
    <citation type="journal article" date="2008" name="Nature">
        <title>The Trichoplax genome and the nature of placozoans.</title>
        <authorList>
            <person name="Srivastava M."/>
            <person name="Begovic E."/>
            <person name="Chapman J."/>
            <person name="Putnam N.H."/>
            <person name="Hellsten U."/>
            <person name="Kawashima T."/>
            <person name="Kuo A."/>
            <person name="Mitros T."/>
            <person name="Salamov A."/>
            <person name="Carpenter M.L."/>
            <person name="Signorovitch A.Y."/>
            <person name="Moreno M.A."/>
            <person name="Kamm K."/>
            <person name="Grimwood J."/>
            <person name="Schmutz J."/>
            <person name="Shapiro H."/>
            <person name="Grigoriev I.V."/>
            <person name="Buss L.W."/>
            <person name="Schierwater B."/>
            <person name="Dellaporta S.L."/>
            <person name="Rokhsar D.S."/>
        </authorList>
    </citation>
    <scope>NUCLEOTIDE SEQUENCE [LARGE SCALE GENOMIC DNA]</scope>
    <source>
        <strain evidence="2 3">Grell-BS-1999</strain>
    </source>
</reference>
<dbReference type="RefSeq" id="XP_002112426.1">
    <property type="nucleotide sequence ID" value="XM_002112390.1"/>
</dbReference>
<dbReference type="InterPro" id="IPR013083">
    <property type="entry name" value="Znf_RING/FYVE/PHD"/>
</dbReference>
<dbReference type="InParanoid" id="B3RY47"/>
<dbReference type="KEGG" id="tad:TRIADDRAFT_56436"/>
<evidence type="ECO:0000313" key="2">
    <source>
        <dbReference type="EMBL" id="EDV24536.1"/>
    </source>
</evidence>
<sequence length="117" mass="13806">MTKLNLHQLNNEERNKILNVLERYYTTQEAKRDRIRQLRERLKILKDKGVIRSHEKPGIRVCSRCRGKLGMFFNTGAICNRCERRVCQSCCQEPRSDGGARYIICNVCSIERMFKLV</sequence>
<dbReference type="InterPro" id="IPR010911">
    <property type="entry name" value="Rab_BD"/>
</dbReference>
<gene>
    <name evidence="2" type="ORF">TRIADDRAFT_56436</name>
</gene>
<dbReference type="EMBL" id="DS985245">
    <property type="protein sequence ID" value="EDV24536.1"/>
    <property type="molecule type" value="Genomic_DNA"/>
</dbReference>
<name>B3RY47_TRIAD</name>